<proteinExistence type="predicted"/>
<evidence type="ECO:0000256" key="1">
    <source>
        <dbReference type="SAM" id="Phobius"/>
    </source>
</evidence>
<keyword evidence="1" id="KW-1133">Transmembrane helix</keyword>
<comment type="caution">
    <text evidence="2">The sequence shown here is derived from an EMBL/GenBank/DDBJ whole genome shotgun (WGS) entry which is preliminary data.</text>
</comment>
<keyword evidence="1" id="KW-0812">Transmembrane</keyword>
<feature type="transmembrane region" description="Helical" evidence="1">
    <location>
        <begin position="18"/>
        <end position="36"/>
    </location>
</feature>
<dbReference type="RefSeq" id="WP_302108532.1">
    <property type="nucleotide sequence ID" value="NZ_JAUKTR010000001.1"/>
</dbReference>
<dbReference type="Proteomes" id="UP001169063">
    <property type="component" value="Unassembled WGS sequence"/>
</dbReference>
<accession>A0ABT8SI24</accession>
<keyword evidence="3" id="KW-1185">Reference proteome</keyword>
<evidence type="ECO:0008006" key="4">
    <source>
        <dbReference type="Google" id="ProtNLM"/>
    </source>
</evidence>
<protein>
    <recommendedName>
        <fullName evidence="4">DUF308 domain-containing protein</fullName>
    </recommendedName>
</protein>
<feature type="transmembrane region" description="Helical" evidence="1">
    <location>
        <begin position="48"/>
        <end position="66"/>
    </location>
</feature>
<name>A0ABT8SI24_9CAUL</name>
<sequence>MRADVVKTGQWYDTALRALMWGGAGALLLAPAVAMRFTSEVNWTGSDFIFAGVLLFSACGTIELALRASGALSYRAGVATAVGTAFLLIWANLAVGIFGDEDNAANLWLFAGPLAAVIGAIVARGRARRMMWAMIAAGAVQAAMGAVAAQAGAWELDPRGLWQGLIASAVFTGMWLLAAAFFSAAGRSARD</sequence>
<feature type="transmembrane region" description="Helical" evidence="1">
    <location>
        <begin position="161"/>
        <end position="185"/>
    </location>
</feature>
<evidence type="ECO:0000313" key="3">
    <source>
        <dbReference type="Proteomes" id="UP001169063"/>
    </source>
</evidence>
<organism evidence="2 3">
    <name type="scientific">Peiella sedimenti</name>
    <dbReference type="NCBI Taxonomy" id="3061083"/>
    <lineage>
        <taxon>Bacteria</taxon>
        <taxon>Pseudomonadati</taxon>
        <taxon>Pseudomonadota</taxon>
        <taxon>Alphaproteobacteria</taxon>
        <taxon>Caulobacterales</taxon>
        <taxon>Caulobacteraceae</taxon>
        <taxon>Peiella</taxon>
    </lineage>
</organism>
<evidence type="ECO:0000313" key="2">
    <source>
        <dbReference type="EMBL" id="MDO1558111.1"/>
    </source>
</evidence>
<feature type="transmembrane region" description="Helical" evidence="1">
    <location>
        <begin position="105"/>
        <end position="123"/>
    </location>
</feature>
<feature type="transmembrane region" description="Helical" evidence="1">
    <location>
        <begin position="130"/>
        <end position="149"/>
    </location>
</feature>
<dbReference type="EMBL" id="JAUKTR010000001">
    <property type="protein sequence ID" value="MDO1558111.1"/>
    <property type="molecule type" value="Genomic_DNA"/>
</dbReference>
<keyword evidence="1" id="KW-0472">Membrane</keyword>
<feature type="transmembrane region" description="Helical" evidence="1">
    <location>
        <begin position="78"/>
        <end position="99"/>
    </location>
</feature>
<gene>
    <name evidence="2" type="ORF">Q0812_01540</name>
</gene>
<reference evidence="2" key="1">
    <citation type="submission" date="2023-07" db="EMBL/GenBank/DDBJ databases">
        <title>Brevundimonas soil sp. nov., isolated from the soil of chemical plant.</title>
        <authorList>
            <person name="Wu N."/>
        </authorList>
    </citation>
    <scope>NUCLEOTIDE SEQUENCE</scope>
    <source>
        <strain evidence="2">XZ-24</strain>
    </source>
</reference>